<proteinExistence type="predicted"/>
<evidence type="ECO:0000256" key="1">
    <source>
        <dbReference type="SAM" id="Phobius"/>
    </source>
</evidence>
<dbReference type="Proteomes" id="UP000600171">
    <property type="component" value="Unassembled WGS sequence"/>
</dbReference>
<dbReference type="EMBL" id="BMDC01000003">
    <property type="protein sequence ID" value="GGH64276.1"/>
    <property type="molecule type" value="Genomic_DNA"/>
</dbReference>
<organism evidence="2 3">
    <name type="scientific">Rothia aerolata</name>
    <dbReference type="NCBI Taxonomy" id="1812262"/>
    <lineage>
        <taxon>Bacteria</taxon>
        <taxon>Bacillati</taxon>
        <taxon>Actinomycetota</taxon>
        <taxon>Actinomycetes</taxon>
        <taxon>Micrococcales</taxon>
        <taxon>Micrococcaceae</taxon>
        <taxon>Rothia</taxon>
    </lineage>
</organism>
<comment type="caution">
    <text evidence="2">The sequence shown here is derived from an EMBL/GenBank/DDBJ whole genome shotgun (WGS) entry which is preliminary data.</text>
</comment>
<gene>
    <name evidence="2" type="ORF">GCM10007359_16430</name>
</gene>
<dbReference type="AlphaFoldDB" id="A0A917IUU8"/>
<protein>
    <submittedName>
        <fullName evidence="2">Uncharacterized protein</fullName>
    </submittedName>
</protein>
<evidence type="ECO:0000313" key="2">
    <source>
        <dbReference type="EMBL" id="GGH64276.1"/>
    </source>
</evidence>
<feature type="transmembrane region" description="Helical" evidence="1">
    <location>
        <begin position="20"/>
        <end position="39"/>
    </location>
</feature>
<keyword evidence="1" id="KW-1133">Transmembrane helix</keyword>
<name>A0A917IUU8_9MICC</name>
<accession>A0A917IUU8</accession>
<keyword evidence="1" id="KW-0812">Transmembrane</keyword>
<evidence type="ECO:0000313" key="3">
    <source>
        <dbReference type="Proteomes" id="UP000600171"/>
    </source>
</evidence>
<keyword evidence="1" id="KW-0472">Membrane</keyword>
<reference evidence="2 3" key="1">
    <citation type="journal article" date="2014" name="Int. J. Syst. Evol. Microbiol.">
        <title>Complete genome sequence of Corynebacterium casei LMG S-19264T (=DSM 44701T), isolated from a smear-ripened cheese.</title>
        <authorList>
            <consortium name="US DOE Joint Genome Institute (JGI-PGF)"/>
            <person name="Walter F."/>
            <person name="Albersmeier A."/>
            <person name="Kalinowski J."/>
            <person name="Ruckert C."/>
        </authorList>
    </citation>
    <scope>NUCLEOTIDE SEQUENCE [LARGE SCALE GENOMIC DNA]</scope>
    <source>
        <strain evidence="2 3">CCM 8669</strain>
    </source>
</reference>
<keyword evidence="3" id="KW-1185">Reference proteome</keyword>
<sequence length="167" mass="18598">MARYRDISSLPSKRKNLRAFTVAVLLLGVIFPFAFSMILGQSRALNSDSAELTVEVQNRGTNDSGKRCWEASAETHEKNVLGFKVATNNFRAQWCALNGELTEQAGSATYRSRLLGWDMVSAETHIQDSTITVVQPLKYDFLNFSTGFNRTVEFTVDTEGNAKAVTY</sequence>